<evidence type="ECO:0000313" key="3">
    <source>
        <dbReference type="Proteomes" id="UP000036403"/>
    </source>
</evidence>
<dbReference type="STRING" id="67767.A0A0J7JYR6"/>
<sequence length="178" mass="19459">MASRAVHLEAVTDLTTDSFLAAFKRFQARRGHCARLLSDNATNFRGADRELRALFNAASDFYEDCRSQLAQDGTEWRFIPPSAPHFSGLWEAGVKATKHHLRRVLGEQLLTYEKLATLLCQVEACLNSLPLHPLSSDPSDLTALTPGHFLIGGPDQRPGAIPGGGGSRSHHSPLAAYR</sequence>
<proteinExistence type="predicted"/>
<gene>
    <name evidence="2" type="ORF">RF55_21149</name>
</gene>
<dbReference type="EMBL" id="LBMM01021683">
    <property type="protein sequence ID" value="KMQ83026.1"/>
    <property type="molecule type" value="Genomic_DNA"/>
</dbReference>
<dbReference type="SUPFAM" id="SSF53098">
    <property type="entry name" value="Ribonuclease H-like"/>
    <property type="match status" value="1"/>
</dbReference>
<name>A0A0J7JYR6_LASNI</name>
<dbReference type="GO" id="GO:0003676">
    <property type="term" value="F:nucleic acid binding"/>
    <property type="evidence" value="ECO:0007669"/>
    <property type="project" value="InterPro"/>
</dbReference>
<dbReference type="PANTHER" id="PTHR47331">
    <property type="entry name" value="PHD-TYPE DOMAIN-CONTAINING PROTEIN"/>
    <property type="match status" value="1"/>
</dbReference>
<dbReference type="InterPro" id="IPR036397">
    <property type="entry name" value="RNaseH_sf"/>
</dbReference>
<keyword evidence="3" id="KW-1185">Reference proteome</keyword>
<reference evidence="2 3" key="1">
    <citation type="submission" date="2015-04" db="EMBL/GenBank/DDBJ databases">
        <title>Lasius niger genome sequencing.</title>
        <authorList>
            <person name="Konorov E.A."/>
            <person name="Nikitin M.A."/>
            <person name="Kirill M.V."/>
            <person name="Chang P."/>
        </authorList>
    </citation>
    <scope>NUCLEOTIDE SEQUENCE [LARGE SCALE GENOMIC DNA]</scope>
    <source>
        <tissue evidence="2">Whole</tissue>
    </source>
</reference>
<accession>A0A0J7JYR6</accession>
<protein>
    <recommendedName>
        <fullName evidence="4">Integrase catalytic domain-containing protein</fullName>
    </recommendedName>
</protein>
<dbReference type="OrthoDB" id="6615390at2759"/>
<evidence type="ECO:0000256" key="1">
    <source>
        <dbReference type="SAM" id="MobiDB-lite"/>
    </source>
</evidence>
<dbReference type="PaxDb" id="67767-A0A0J7JYR6"/>
<feature type="region of interest" description="Disordered" evidence="1">
    <location>
        <begin position="152"/>
        <end position="178"/>
    </location>
</feature>
<dbReference type="InterPro" id="IPR012337">
    <property type="entry name" value="RNaseH-like_sf"/>
</dbReference>
<dbReference type="Proteomes" id="UP000036403">
    <property type="component" value="Unassembled WGS sequence"/>
</dbReference>
<organism evidence="2 3">
    <name type="scientific">Lasius niger</name>
    <name type="common">Black garden ant</name>
    <dbReference type="NCBI Taxonomy" id="67767"/>
    <lineage>
        <taxon>Eukaryota</taxon>
        <taxon>Metazoa</taxon>
        <taxon>Ecdysozoa</taxon>
        <taxon>Arthropoda</taxon>
        <taxon>Hexapoda</taxon>
        <taxon>Insecta</taxon>
        <taxon>Pterygota</taxon>
        <taxon>Neoptera</taxon>
        <taxon>Endopterygota</taxon>
        <taxon>Hymenoptera</taxon>
        <taxon>Apocrita</taxon>
        <taxon>Aculeata</taxon>
        <taxon>Formicoidea</taxon>
        <taxon>Formicidae</taxon>
        <taxon>Formicinae</taxon>
        <taxon>Lasius</taxon>
        <taxon>Lasius</taxon>
    </lineage>
</organism>
<comment type="caution">
    <text evidence="2">The sequence shown here is derived from an EMBL/GenBank/DDBJ whole genome shotgun (WGS) entry which is preliminary data.</text>
</comment>
<dbReference type="AlphaFoldDB" id="A0A0J7JYR6"/>
<evidence type="ECO:0000313" key="2">
    <source>
        <dbReference type="EMBL" id="KMQ83026.1"/>
    </source>
</evidence>
<dbReference type="Gene3D" id="3.30.420.10">
    <property type="entry name" value="Ribonuclease H-like superfamily/Ribonuclease H"/>
    <property type="match status" value="1"/>
</dbReference>
<evidence type="ECO:0008006" key="4">
    <source>
        <dbReference type="Google" id="ProtNLM"/>
    </source>
</evidence>